<protein>
    <recommendedName>
        <fullName evidence="2">Septum formation-related domain-containing protein</fullName>
    </recommendedName>
</protein>
<dbReference type="EMBL" id="BSSA01000008">
    <property type="protein sequence ID" value="GLW70685.1"/>
    <property type="molecule type" value="Genomic_DNA"/>
</dbReference>
<evidence type="ECO:0000313" key="4">
    <source>
        <dbReference type="Proteomes" id="UP001165041"/>
    </source>
</evidence>
<dbReference type="InterPro" id="IPR026004">
    <property type="entry name" value="Septum_form"/>
</dbReference>
<dbReference type="Proteomes" id="UP001165041">
    <property type="component" value="Unassembled WGS sequence"/>
</dbReference>
<gene>
    <name evidence="3" type="ORF">Kpho02_29840</name>
</gene>
<evidence type="ECO:0000313" key="3">
    <source>
        <dbReference type="EMBL" id="GLW70685.1"/>
    </source>
</evidence>
<comment type="caution">
    <text evidence="3">The sequence shown here is derived from an EMBL/GenBank/DDBJ whole genome shotgun (WGS) entry which is preliminary data.</text>
</comment>
<feature type="region of interest" description="Disordered" evidence="1">
    <location>
        <begin position="30"/>
        <end position="53"/>
    </location>
</feature>
<organism evidence="3 4">
    <name type="scientific">Kitasatospora phosalacinea</name>
    <dbReference type="NCBI Taxonomy" id="2065"/>
    <lineage>
        <taxon>Bacteria</taxon>
        <taxon>Bacillati</taxon>
        <taxon>Actinomycetota</taxon>
        <taxon>Actinomycetes</taxon>
        <taxon>Kitasatosporales</taxon>
        <taxon>Streptomycetaceae</taxon>
        <taxon>Kitasatospora</taxon>
    </lineage>
</organism>
<feature type="domain" description="Septum formation-related" evidence="2">
    <location>
        <begin position="64"/>
        <end position="162"/>
    </location>
</feature>
<reference evidence="3" key="1">
    <citation type="submission" date="2023-02" db="EMBL/GenBank/DDBJ databases">
        <title>Kitasatospora phosalacinea NBRC 14627.</title>
        <authorList>
            <person name="Ichikawa N."/>
            <person name="Sato H."/>
            <person name="Tonouchi N."/>
        </authorList>
    </citation>
    <scope>NUCLEOTIDE SEQUENCE</scope>
    <source>
        <strain evidence="3">NBRC 14627</strain>
    </source>
</reference>
<sequence length="172" mass="18423">MSGRQKAFLAGLVAAIVVVAAVLLWPAPKQPAAAPPPPTPSPTPTPSPSPSPSKTYPYPYYPPGTCLLMPWISGVKDSTVTPCNQPHDAETTANVVMPDGLADDRAINKALLELCAPSLKEVQRQQGGFDLYNNSPIVPLTKYYQQGYRDASCTVTVSNQQADRKLTGPIHR</sequence>
<feature type="compositionally biased region" description="Pro residues" evidence="1">
    <location>
        <begin position="33"/>
        <end position="51"/>
    </location>
</feature>
<accession>A0A9W6V342</accession>
<evidence type="ECO:0000259" key="2">
    <source>
        <dbReference type="Pfam" id="PF13845"/>
    </source>
</evidence>
<dbReference type="Pfam" id="PF13845">
    <property type="entry name" value="Septum_form"/>
    <property type="match status" value="1"/>
</dbReference>
<dbReference type="RefSeq" id="WP_285736490.1">
    <property type="nucleotide sequence ID" value="NZ_BSSA01000008.1"/>
</dbReference>
<proteinExistence type="predicted"/>
<dbReference type="AlphaFoldDB" id="A0A9W6V342"/>
<evidence type="ECO:0000256" key="1">
    <source>
        <dbReference type="SAM" id="MobiDB-lite"/>
    </source>
</evidence>
<name>A0A9W6V342_9ACTN</name>